<protein>
    <submittedName>
        <fullName evidence="1">Uncharacterized protein</fullName>
    </submittedName>
</protein>
<accession>A0ACC4DPU1</accession>
<reference evidence="1" key="1">
    <citation type="submission" date="2024-12" db="EMBL/GenBank/DDBJ databases">
        <title>Comparative genomics and development of molecular markers within Purpureocillium lilacinum and among Purpureocillium species.</title>
        <authorList>
            <person name="Yeh Z.-Y."/>
            <person name="Ni N.-T."/>
            <person name="Lo P.-H."/>
            <person name="Mushyakhwo K."/>
            <person name="Lin C.-F."/>
            <person name="Nai Y.-S."/>
        </authorList>
    </citation>
    <scope>NUCLEOTIDE SEQUENCE</scope>
    <source>
        <strain evidence="1">NCHU-NPUST-175</strain>
    </source>
</reference>
<proteinExistence type="predicted"/>
<comment type="caution">
    <text evidence="1">The sequence shown here is derived from an EMBL/GenBank/DDBJ whole genome shotgun (WGS) entry which is preliminary data.</text>
</comment>
<organism evidence="1 2">
    <name type="scientific">Purpureocillium lilacinum</name>
    <name type="common">Paecilomyces lilacinus</name>
    <dbReference type="NCBI Taxonomy" id="33203"/>
    <lineage>
        <taxon>Eukaryota</taxon>
        <taxon>Fungi</taxon>
        <taxon>Dikarya</taxon>
        <taxon>Ascomycota</taxon>
        <taxon>Pezizomycotina</taxon>
        <taxon>Sordariomycetes</taxon>
        <taxon>Hypocreomycetidae</taxon>
        <taxon>Hypocreales</taxon>
        <taxon>Ophiocordycipitaceae</taxon>
        <taxon>Purpureocillium</taxon>
    </lineage>
</organism>
<evidence type="ECO:0000313" key="1">
    <source>
        <dbReference type="EMBL" id="KAL3957308.1"/>
    </source>
</evidence>
<evidence type="ECO:0000313" key="2">
    <source>
        <dbReference type="Proteomes" id="UP001638806"/>
    </source>
</evidence>
<keyword evidence="2" id="KW-1185">Reference proteome</keyword>
<gene>
    <name evidence="1" type="ORF">ACCO45_007886</name>
</gene>
<sequence length="240" mass="27242">MLAPRVRCIEVGEDGHIILADGVFKKTEVMQKYGLPPRDLRKIGTSNLPRILIRPSVILLNLIHLKALIRCDRVLLFNVSGAQISKAESAFILNLQNNIRHNDSRKVLLPYELRALEAVLSSEMAALEEDLDSMRRPVSRILEELEDDVDRQKLRVLLILSKQVNSFERRARLVRNAIEEILEVDCSLPALHLAENSRRCSVPSDPIEVALLLDSYYTISDEIAQEAQNLASRIKNTEDM</sequence>
<dbReference type="EMBL" id="JBGNUJ010000007">
    <property type="protein sequence ID" value="KAL3957308.1"/>
    <property type="molecule type" value="Genomic_DNA"/>
</dbReference>
<name>A0ACC4DPU1_PURLI</name>
<dbReference type="Proteomes" id="UP001638806">
    <property type="component" value="Unassembled WGS sequence"/>
</dbReference>